<gene>
    <name evidence="2" type="ORF">GCM10022255_085450</name>
</gene>
<evidence type="ECO:0000259" key="1">
    <source>
        <dbReference type="PROSITE" id="PS50943"/>
    </source>
</evidence>
<dbReference type="Pfam" id="PF13560">
    <property type="entry name" value="HTH_31"/>
    <property type="match status" value="1"/>
</dbReference>
<organism evidence="2 3">
    <name type="scientific">Dactylosporangium darangshiense</name>
    <dbReference type="NCBI Taxonomy" id="579108"/>
    <lineage>
        <taxon>Bacteria</taxon>
        <taxon>Bacillati</taxon>
        <taxon>Actinomycetota</taxon>
        <taxon>Actinomycetes</taxon>
        <taxon>Micromonosporales</taxon>
        <taxon>Micromonosporaceae</taxon>
        <taxon>Dactylosporangium</taxon>
    </lineage>
</organism>
<feature type="domain" description="HTH cro/C1-type" evidence="1">
    <location>
        <begin position="22"/>
        <end position="75"/>
    </location>
</feature>
<comment type="caution">
    <text evidence="2">The sequence shown here is derived from an EMBL/GenBank/DDBJ whole genome shotgun (WGS) entry which is preliminary data.</text>
</comment>
<dbReference type="CDD" id="cd00093">
    <property type="entry name" value="HTH_XRE"/>
    <property type="match status" value="1"/>
</dbReference>
<keyword evidence="3" id="KW-1185">Reference proteome</keyword>
<evidence type="ECO:0000313" key="2">
    <source>
        <dbReference type="EMBL" id="GAA4259718.1"/>
    </source>
</evidence>
<dbReference type="InterPro" id="IPR001387">
    <property type="entry name" value="Cro/C1-type_HTH"/>
</dbReference>
<dbReference type="Proteomes" id="UP001500620">
    <property type="component" value="Unassembled WGS sequence"/>
</dbReference>
<dbReference type="PROSITE" id="PS50943">
    <property type="entry name" value="HTH_CROC1"/>
    <property type="match status" value="1"/>
</dbReference>
<dbReference type="EMBL" id="BAABAT010000037">
    <property type="protein sequence ID" value="GAA4259718.1"/>
    <property type="molecule type" value="Genomic_DNA"/>
</dbReference>
<proteinExistence type="predicted"/>
<dbReference type="SMART" id="SM00530">
    <property type="entry name" value="HTH_XRE"/>
    <property type="match status" value="1"/>
</dbReference>
<dbReference type="InterPro" id="IPR010982">
    <property type="entry name" value="Lambda_DNA-bd_dom_sf"/>
</dbReference>
<dbReference type="Gene3D" id="1.10.260.40">
    <property type="entry name" value="lambda repressor-like DNA-binding domains"/>
    <property type="match status" value="1"/>
</dbReference>
<reference evidence="3" key="1">
    <citation type="journal article" date="2019" name="Int. J. Syst. Evol. Microbiol.">
        <title>The Global Catalogue of Microorganisms (GCM) 10K type strain sequencing project: providing services to taxonomists for standard genome sequencing and annotation.</title>
        <authorList>
            <consortium name="The Broad Institute Genomics Platform"/>
            <consortium name="The Broad Institute Genome Sequencing Center for Infectious Disease"/>
            <person name="Wu L."/>
            <person name="Ma J."/>
        </authorList>
    </citation>
    <scope>NUCLEOTIDE SEQUENCE [LARGE SCALE GENOMIC DNA]</scope>
    <source>
        <strain evidence="3">JCM 17441</strain>
    </source>
</reference>
<sequence length="289" mass="31381">MGQTPKRLVPARSVLDYAGARVRAMRIARGLSQAVLGALVFAHRDLVRKIETAERIPSGEFLGRCDEALEARGALALLIPLVERERLLRSARTDTTSPSAFQSGATDRPVLDWLLTESADRQPATDDDTVVDAAARLDRLRNRGPRPWRRHGLSGVADALRGRLAGLAATAPQIATGMLELAGYEAVDLGVDGLAQRHYLHALELMTRTGNRVYGGYLVAVSLAHLALHCGDAEQALRLATAGLRDTERQATPAVRAAFRTVQARAHARRRDEAACARCAAVRRSRPRP</sequence>
<evidence type="ECO:0000313" key="3">
    <source>
        <dbReference type="Proteomes" id="UP001500620"/>
    </source>
</evidence>
<name>A0ABP8DMT7_9ACTN</name>
<dbReference type="SUPFAM" id="SSF47413">
    <property type="entry name" value="lambda repressor-like DNA-binding domains"/>
    <property type="match status" value="1"/>
</dbReference>
<protein>
    <recommendedName>
        <fullName evidence="1">HTH cro/C1-type domain-containing protein</fullName>
    </recommendedName>
</protein>
<accession>A0ABP8DMT7</accession>